<evidence type="ECO:0000256" key="2">
    <source>
        <dbReference type="ARBA" id="ARBA00023034"/>
    </source>
</evidence>
<dbReference type="Pfam" id="PF26282">
    <property type="entry name" value="Ig_TRAPPC9-Trs120_3rd"/>
    <property type="match status" value="1"/>
</dbReference>
<dbReference type="InterPro" id="IPR058564">
    <property type="entry name" value="TPR_TRAPPC9_Trs120"/>
</dbReference>
<dbReference type="STRING" id="294747.C5MIE9"/>
<feature type="domain" description="Trs120/TRAPPC9 N-terminal" evidence="4">
    <location>
        <begin position="5"/>
        <end position="308"/>
    </location>
</feature>
<dbReference type="GO" id="GO:0005802">
    <property type="term" value="C:trans-Golgi network"/>
    <property type="evidence" value="ECO:0007669"/>
    <property type="project" value="TreeGrafter"/>
</dbReference>
<dbReference type="GeneID" id="8300191"/>
<name>C5MIE9_CANTT</name>
<evidence type="ECO:0000259" key="5">
    <source>
        <dbReference type="Pfam" id="PF26251"/>
    </source>
</evidence>
<dbReference type="VEuPathDB" id="FungiDB:CTRG_05842"/>
<dbReference type="HOGENOM" id="CLU_002231_1_0_1"/>
<dbReference type="Proteomes" id="UP000002037">
    <property type="component" value="Unassembled WGS sequence"/>
</dbReference>
<dbReference type="PANTHER" id="PTHR21512:SF5">
    <property type="entry name" value="TRAFFICKING PROTEIN PARTICLE COMPLEX SUBUNIT 9"/>
    <property type="match status" value="1"/>
</dbReference>
<dbReference type="InterPro" id="IPR058568">
    <property type="entry name" value="Ig_TRAPPC9_Trs120_4th"/>
</dbReference>
<dbReference type="InterPro" id="IPR058565">
    <property type="entry name" value="Ig_TRAPPC9_Trs120_1st"/>
</dbReference>
<dbReference type="Pfam" id="PF08626">
    <property type="entry name" value="TRAPPC9-Trs120"/>
    <property type="match status" value="1"/>
</dbReference>
<keyword evidence="10" id="KW-1185">Reference proteome</keyword>
<dbReference type="InterPro" id="IPR013935">
    <property type="entry name" value="Trs120_TRAPPC9"/>
</dbReference>
<comment type="subcellular location">
    <subcellularLocation>
        <location evidence="1">Golgi apparatus</location>
    </subcellularLocation>
</comment>
<feature type="region of interest" description="Disordered" evidence="3">
    <location>
        <begin position="630"/>
        <end position="651"/>
    </location>
</feature>
<feature type="domain" description="Trs120/TRAPPC9 first Ig-like" evidence="6">
    <location>
        <begin position="616"/>
        <end position="725"/>
    </location>
</feature>
<evidence type="ECO:0000259" key="4">
    <source>
        <dbReference type="Pfam" id="PF08626"/>
    </source>
</evidence>
<evidence type="ECO:0000259" key="6">
    <source>
        <dbReference type="Pfam" id="PF26254"/>
    </source>
</evidence>
<feature type="domain" description="Trs120/TRAPPC9 TPR region" evidence="5">
    <location>
        <begin position="369"/>
        <end position="601"/>
    </location>
</feature>
<dbReference type="Pfam" id="PF26251">
    <property type="entry name" value="TPR_TRAPPC9-Trs120"/>
    <property type="match status" value="1"/>
</dbReference>
<evidence type="ECO:0000256" key="1">
    <source>
        <dbReference type="ARBA" id="ARBA00004555"/>
    </source>
</evidence>
<evidence type="ECO:0000259" key="8">
    <source>
        <dbReference type="Pfam" id="PF26283"/>
    </source>
</evidence>
<dbReference type="Pfam" id="PF26280">
    <property type="entry name" value="Ig_TRAPPC9-Trs120_2nd"/>
    <property type="match status" value="1"/>
</dbReference>
<evidence type="ECO:0000256" key="3">
    <source>
        <dbReference type="SAM" id="MobiDB-lite"/>
    </source>
</evidence>
<dbReference type="Pfam" id="PF26283">
    <property type="entry name" value="Ig_TRAPPC9-Trs120_4th"/>
    <property type="match status" value="1"/>
</dbReference>
<dbReference type="PANTHER" id="PTHR21512">
    <property type="entry name" value="TRAFFICKING PROTEIN PARTICLE COMPLEX SUBUNIT 9"/>
    <property type="match status" value="1"/>
</dbReference>
<feature type="domain" description="Trs120/TRAPPC9 fourth Ig-like" evidence="8">
    <location>
        <begin position="1160"/>
        <end position="1288"/>
    </location>
</feature>
<evidence type="ECO:0000313" key="9">
    <source>
        <dbReference type="EMBL" id="EER30443.1"/>
    </source>
</evidence>
<proteinExistence type="predicted"/>
<reference evidence="9 10" key="1">
    <citation type="journal article" date="2009" name="Nature">
        <title>Evolution of pathogenicity and sexual reproduction in eight Candida genomes.</title>
        <authorList>
            <person name="Butler G."/>
            <person name="Rasmussen M.D."/>
            <person name="Lin M.F."/>
            <person name="Santos M.A."/>
            <person name="Sakthikumar S."/>
            <person name="Munro C.A."/>
            <person name="Rheinbay E."/>
            <person name="Grabherr M."/>
            <person name="Forche A."/>
            <person name="Reedy J.L."/>
            <person name="Agrafioti I."/>
            <person name="Arnaud M.B."/>
            <person name="Bates S."/>
            <person name="Brown A.J."/>
            <person name="Brunke S."/>
            <person name="Costanzo M.C."/>
            <person name="Fitzpatrick D.A."/>
            <person name="de Groot P.W."/>
            <person name="Harris D."/>
            <person name="Hoyer L.L."/>
            <person name="Hube B."/>
            <person name="Klis F.M."/>
            <person name="Kodira C."/>
            <person name="Lennard N."/>
            <person name="Logue M.E."/>
            <person name="Martin R."/>
            <person name="Neiman A.M."/>
            <person name="Nikolaou E."/>
            <person name="Quail M.A."/>
            <person name="Quinn J."/>
            <person name="Santos M.C."/>
            <person name="Schmitzberger F.F."/>
            <person name="Sherlock G."/>
            <person name="Shah P."/>
            <person name="Silverstein K.A."/>
            <person name="Skrzypek M.S."/>
            <person name="Soll D."/>
            <person name="Staggs R."/>
            <person name="Stansfield I."/>
            <person name="Stumpf M.P."/>
            <person name="Sudbery P.E."/>
            <person name="Srikantha T."/>
            <person name="Zeng Q."/>
            <person name="Berman J."/>
            <person name="Berriman M."/>
            <person name="Heitman J."/>
            <person name="Gow N.A."/>
            <person name="Lorenz M.C."/>
            <person name="Birren B.W."/>
            <person name="Kellis M."/>
            <person name="Cuomo C.A."/>
        </authorList>
    </citation>
    <scope>NUCLEOTIDE SEQUENCE [LARGE SCALE GENOMIC DNA]</scope>
    <source>
        <strain evidence="10">ATCC MYA-3404 / T1</strain>
    </source>
</reference>
<dbReference type="RefSeq" id="XP_002546364.1">
    <property type="nucleotide sequence ID" value="XM_002546318.1"/>
</dbReference>
<feature type="domain" description="Trs120/TRAPPC9 third Ig-like" evidence="7">
    <location>
        <begin position="1003"/>
        <end position="1153"/>
    </location>
</feature>
<dbReference type="KEGG" id="ctp:CTRG_05842"/>
<dbReference type="eggNOG" id="KOG1953">
    <property type="taxonomic scope" value="Eukaryota"/>
</dbReference>
<evidence type="ECO:0000313" key="10">
    <source>
        <dbReference type="Proteomes" id="UP000002037"/>
    </source>
</evidence>
<dbReference type="InterPro" id="IPR058567">
    <property type="entry name" value="Ig_TRAPPC9_Trs120_3rd"/>
</dbReference>
<dbReference type="EMBL" id="GG692404">
    <property type="protein sequence ID" value="EER30443.1"/>
    <property type="molecule type" value="Genomic_DNA"/>
</dbReference>
<feature type="region of interest" description="Disordered" evidence="3">
    <location>
        <begin position="210"/>
        <end position="240"/>
    </location>
</feature>
<accession>C5MIE9</accession>
<gene>
    <name evidence="9" type="ORF">CTRG_05842</name>
</gene>
<keyword evidence="2" id="KW-0333">Golgi apparatus</keyword>
<dbReference type="InterPro" id="IPR058563">
    <property type="entry name" value="Trs120_TRAPPC9_N"/>
</dbReference>
<organism evidence="9 10">
    <name type="scientific">Candida tropicalis (strain ATCC MYA-3404 / T1)</name>
    <name type="common">Yeast</name>
    <dbReference type="NCBI Taxonomy" id="294747"/>
    <lineage>
        <taxon>Eukaryota</taxon>
        <taxon>Fungi</taxon>
        <taxon>Dikarya</taxon>
        <taxon>Ascomycota</taxon>
        <taxon>Saccharomycotina</taxon>
        <taxon>Pichiomycetes</taxon>
        <taxon>Debaryomycetaceae</taxon>
        <taxon>Candida/Lodderomyces clade</taxon>
        <taxon>Candida</taxon>
    </lineage>
</organism>
<feature type="compositionally biased region" description="Low complexity" evidence="3">
    <location>
        <begin position="210"/>
        <end position="222"/>
    </location>
</feature>
<sequence length="1289" mass="144507">MTDKYNFITPAKVRILLVPINNCTTSNFQRYVNLIKSNVPEVRLLDITENNDLHHFNPASFPQGRIFPEFISSSIENELIFLHDFEPFRKTFIVLGVGPYNQGISPDTSLKELAKEYHTAIVHKLILFDSPEDKLKSKGDENVFYHNSNLSHLTALETIFCDISGSFLKALDEYASSYSNITLRSPVSITDGNVLAKTISQAQKRLSSGSTSFKASFSTTPTPNGPSSPSPSDKSKTHLKHLGRQRKLMGNFYLLAGKYNAAFQNFTECLTSLKKSEDYLWLASALEGVAISMLLMEFIGVAYQLPSQTLNSILQVGKFKTAADTVMARKPSVESNGSVKSPRNSMSSSNGFSLNALTTNPDLNNMATPDLVKIILARAIYFYGLTSNDFENMVPDIVYVESILREIKLLTGFHFSNTIEEIVKGSSSHSTTTAKINKYISKQEIIGEIDKIFQMQLVNMNIVDQCRIYSALATLYTELGFYRKKAFILRVLLVGLLPQLSSSDLPQESVSDILDTLFVIYGINSEPESSSRDAFFHASSNWTSLQIQVLRLALKIGENLPDKSLLLKVSSLLLTRYTHCLPPDDQIKLRNKIDDILANNRGLVTPYWDPFLVRRVKFISSKSRGKLIPISDRPDGSGDSQGSGTPFFDPYAKKNIDPTKIPTLIAEDIYQLKVTLQNPFAFEVEINDILIVSEGVQLETIKSLIQIATESSTYVSTPSYQNASGIFNNKLRQNGNGKKSSATTTTMSQVASAHSVHTLIIPPNSSEKFLISFKALSSGNTRITGFDISVGNCQSQFFRIVDKEKFDYAIKLSPETKEFDSSTSTLDQLVHNLHDGDMNSINSRVSIRSLPLLIIPPQPSLTLLDISASNGCLMLLEGEKHEVSVTLTNNSSEPINYLSFSFWDSTVEFINKKLTNTNLSAVEIYELEWHLLKFKPFKILNKDIIGENIEPGKNVELKCELTSRKFMNESKIVLDYAQKCAKESTVFLKNLDIPLNVSVMPSIDVVGCDIFPVMSLSDKVPPGLQKVVEYSQKGDDYCLLVLDLRNSWSEKLLCHLKYEDFEVSEPIQAGKTSRIVIPVKRISPDVSQPIPSLRNKQFVKNYNITEEEEKQMKKLFWLRYSILEKLSGSWNLANREGVIDLRAIRLTSKMAHMFVYEKVHISNVILKDNGKPVDRVGNSYNLSLDEFYVLKSSIVNDSKDTISGIMRHLPLPLHGASPGTILRPSVSIDKKMLINGTLQNKFHEIKPGEKLELEVSFVIIERGEFEWGTVLDLLTEQVLSREQVYISAY</sequence>
<feature type="domain" description="Trs120/TRAPPC9 first Ig-like" evidence="6">
    <location>
        <begin position="754"/>
        <end position="805"/>
    </location>
</feature>
<evidence type="ECO:0000259" key="7">
    <source>
        <dbReference type="Pfam" id="PF26282"/>
    </source>
</evidence>
<dbReference type="Pfam" id="PF26254">
    <property type="entry name" value="Ig_TRAPPC9-Trs120_1st"/>
    <property type="match status" value="2"/>
</dbReference>
<protein>
    <submittedName>
        <fullName evidence="9">Uncharacterized protein</fullName>
    </submittedName>
</protein>
<dbReference type="OrthoDB" id="27962at2759"/>